<dbReference type="SUPFAM" id="SSF48065">
    <property type="entry name" value="DBL homology domain (DH-domain)"/>
    <property type="match status" value="1"/>
</dbReference>
<dbReference type="InterPro" id="IPR000219">
    <property type="entry name" value="DH_dom"/>
</dbReference>
<dbReference type="EMBL" id="VWYD01021058">
    <property type="protein sequence ID" value="NXQ46867.1"/>
    <property type="molecule type" value="Genomic_DNA"/>
</dbReference>
<feature type="region of interest" description="Disordered" evidence="3">
    <location>
        <begin position="1119"/>
        <end position="1138"/>
    </location>
</feature>
<dbReference type="Proteomes" id="UP000519684">
    <property type="component" value="Unassembled WGS sequence"/>
</dbReference>
<feature type="compositionally biased region" description="Polar residues" evidence="3">
    <location>
        <begin position="625"/>
        <end position="637"/>
    </location>
</feature>
<feature type="region of interest" description="Disordered" evidence="3">
    <location>
        <begin position="445"/>
        <end position="502"/>
    </location>
</feature>
<dbReference type="Pfam" id="PF22697">
    <property type="entry name" value="SOS1_NGEF_PH"/>
    <property type="match status" value="1"/>
</dbReference>
<dbReference type="SUPFAM" id="SSF50729">
    <property type="entry name" value="PH domain-like"/>
    <property type="match status" value="1"/>
</dbReference>
<accession>A0A7L2DBD1</accession>
<comment type="caution">
    <text evidence="6">The sequence shown here is derived from an EMBL/GenBank/DDBJ whole genome shotgun (WGS) entry which is preliminary data.</text>
</comment>
<dbReference type="SMART" id="SM00325">
    <property type="entry name" value="RhoGEF"/>
    <property type="match status" value="1"/>
</dbReference>
<dbReference type="Gene3D" id="2.30.29.30">
    <property type="entry name" value="Pleckstrin-homology domain (PH domain)/Phosphotyrosine-binding domain (PTB)"/>
    <property type="match status" value="1"/>
</dbReference>
<feature type="region of interest" description="Disordered" evidence="3">
    <location>
        <begin position="63"/>
        <end position="101"/>
    </location>
</feature>
<name>A0A7L2DBD1_CATFU</name>
<dbReference type="CDD" id="cd13243">
    <property type="entry name" value="PH_PLEKHG1_G2_G3"/>
    <property type="match status" value="1"/>
</dbReference>
<proteinExistence type="predicted"/>
<evidence type="ECO:0000256" key="1">
    <source>
        <dbReference type="ARBA" id="ARBA00022553"/>
    </source>
</evidence>
<evidence type="ECO:0000259" key="5">
    <source>
        <dbReference type="PROSITE" id="PS50010"/>
    </source>
</evidence>
<dbReference type="PANTHER" id="PTHR45924:SF1">
    <property type="entry name" value="PLECKSTRIN HOMOLOGY DOMAIN-CONTAINING FAMILY G MEMBER 1"/>
    <property type="match status" value="1"/>
</dbReference>
<dbReference type="InterPro" id="IPR011993">
    <property type="entry name" value="PH-like_dom_sf"/>
</dbReference>
<dbReference type="PROSITE" id="PS50010">
    <property type="entry name" value="DH_2"/>
    <property type="match status" value="1"/>
</dbReference>
<dbReference type="GO" id="GO:0005085">
    <property type="term" value="F:guanyl-nucleotide exchange factor activity"/>
    <property type="evidence" value="ECO:0007669"/>
    <property type="project" value="UniProtKB-KW"/>
</dbReference>
<feature type="compositionally biased region" description="Low complexity" evidence="3">
    <location>
        <begin position="9"/>
        <end position="21"/>
    </location>
</feature>
<keyword evidence="2" id="KW-0344">Guanine-nucleotide releasing factor</keyword>
<feature type="region of interest" description="Disordered" evidence="3">
    <location>
        <begin position="1"/>
        <end position="28"/>
    </location>
</feature>
<dbReference type="FunFam" id="2.30.29.30:FF:000132">
    <property type="entry name" value="pleckstrin homology domain-containing family G member 2"/>
    <property type="match status" value="1"/>
</dbReference>
<dbReference type="FunFam" id="1.20.900.10:FF:000019">
    <property type="entry name" value="Pleckstrin homology domain-containing family G member 1"/>
    <property type="match status" value="1"/>
</dbReference>
<dbReference type="PROSITE" id="PS50003">
    <property type="entry name" value="PH_DOMAIN"/>
    <property type="match status" value="1"/>
</dbReference>
<feature type="compositionally biased region" description="Basic and acidic residues" evidence="3">
    <location>
        <begin position="71"/>
        <end position="96"/>
    </location>
</feature>
<dbReference type="SMART" id="SM00233">
    <property type="entry name" value="PH"/>
    <property type="match status" value="1"/>
</dbReference>
<evidence type="ECO:0000256" key="3">
    <source>
        <dbReference type="SAM" id="MobiDB-lite"/>
    </source>
</evidence>
<feature type="region of interest" description="Disordered" evidence="3">
    <location>
        <begin position="577"/>
        <end position="665"/>
    </location>
</feature>
<evidence type="ECO:0000313" key="7">
    <source>
        <dbReference type="Proteomes" id="UP000519684"/>
    </source>
</evidence>
<protein>
    <submittedName>
        <fullName evidence="6">PKHG1 protein</fullName>
    </submittedName>
</protein>
<feature type="region of interest" description="Disordered" evidence="3">
    <location>
        <begin position="690"/>
        <end position="736"/>
    </location>
</feature>
<dbReference type="PANTHER" id="PTHR45924">
    <property type="entry name" value="FI17866P1"/>
    <property type="match status" value="1"/>
</dbReference>
<evidence type="ECO:0000313" key="6">
    <source>
        <dbReference type="EMBL" id="NXQ46867.1"/>
    </source>
</evidence>
<dbReference type="CDD" id="cd00160">
    <property type="entry name" value="RhoGEF"/>
    <property type="match status" value="1"/>
</dbReference>
<feature type="non-terminal residue" evidence="6">
    <location>
        <position position="1"/>
    </location>
</feature>
<gene>
    <name evidence="6" type="primary">Plekhg1</name>
    <name evidence="6" type="ORF">CATFUS_R07805</name>
</gene>
<dbReference type="Gene3D" id="1.20.900.10">
    <property type="entry name" value="Dbl homology (DH) domain"/>
    <property type="match status" value="1"/>
</dbReference>
<evidence type="ECO:0000256" key="2">
    <source>
        <dbReference type="ARBA" id="ARBA00022658"/>
    </source>
</evidence>
<organism evidence="6 7">
    <name type="scientific">Catharus fuscescens</name>
    <name type="common">Veery</name>
    <name type="synonym">Turdus fuscescens</name>
    <dbReference type="NCBI Taxonomy" id="159581"/>
    <lineage>
        <taxon>Eukaryota</taxon>
        <taxon>Metazoa</taxon>
        <taxon>Chordata</taxon>
        <taxon>Craniata</taxon>
        <taxon>Vertebrata</taxon>
        <taxon>Euteleostomi</taxon>
        <taxon>Archelosauria</taxon>
        <taxon>Archosauria</taxon>
        <taxon>Dinosauria</taxon>
        <taxon>Saurischia</taxon>
        <taxon>Theropoda</taxon>
        <taxon>Coelurosauria</taxon>
        <taxon>Aves</taxon>
        <taxon>Neognathae</taxon>
        <taxon>Neoaves</taxon>
        <taxon>Telluraves</taxon>
        <taxon>Australaves</taxon>
        <taxon>Passeriformes</taxon>
        <taxon>Turdidae</taxon>
        <taxon>Catharus</taxon>
    </lineage>
</organism>
<dbReference type="InterPro" id="IPR055251">
    <property type="entry name" value="SOS1_NGEF_PH"/>
</dbReference>
<feature type="domain" description="DH" evidence="5">
    <location>
        <begin position="116"/>
        <end position="296"/>
    </location>
</feature>
<dbReference type="InterPro" id="IPR043324">
    <property type="entry name" value="PH_PLEKHG1_G2_G3"/>
</dbReference>
<dbReference type="GO" id="GO:0005829">
    <property type="term" value="C:cytosol"/>
    <property type="evidence" value="ECO:0007669"/>
    <property type="project" value="UniProtKB-ARBA"/>
</dbReference>
<feature type="domain" description="PH" evidence="4">
    <location>
        <begin position="320"/>
        <end position="419"/>
    </location>
</feature>
<keyword evidence="7" id="KW-1185">Reference proteome</keyword>
<feature type="non-terminal residue" evidence="6">
    <location>
        <position position="1410"/>
    </location>
</feature>
<dbReference type="GO" id="GO:0031267">
    <property type="term" value="F:small GTPase binding"/>
    <property type="evidence" value="ECO:0007669"/>
    <property type="project" value="TreeGrafter"/>
</dbReference>
<feature type="region of interest" description="Disordered" evidence="3">
    <location>
        <begin position="1315"/>
        <end position="1337"/>
    </location>
</feature>
<dbReference type="InterPro" id="IPR035899">
    <property type="entry name" value="DBL_dom_sf"/>
</dbReference>
<reference evidence="6 7" key="1">
    <citation type="submission" date="2019-09" db="EMBL/GenBank/DDBJ databases">
        <title>Bird 10,000 Genomes (B10K) Project - Family phase.</title>
        <authorList>
            <person name="Zhang G."/>
        </authorList>
    </citation>
    <scope>NUCLEOTIDE SEQUENCE [LARGE SCALE GENOMIC DNA]</scope>
    <source>
        <strain evidence="6">B10K-DU-001-17</strain>
        <tissue evidence="6">Muscle</tissue>
    </source>
</reference>
<evidence type="ECO:0000259" key="4">
    <source>
        <dbReference type="PROSITE" id="PS50003"/>
    </source>
</evidence>
<feature type="compositionally biased region" description="Basic and acidic residues" evidence="3">
    <location>
        <begin position="690"/>
        <end position="713"/>
    </location>
</feature>
<dbReference type="InterPro" id="IPR001849">
    <property type="entry name" value="PH_domain"/>
</dbReference>
<sequence>MDLSDSDRPVSFSSTSSSASSRDSHCSFGSRMTLVSNSHLGLFNQDKETGAIKLELVPARRFSSNKTRKNSAVEHEDPEESLEKRPSMPRKAEPKGASKNCAMSLVTEPTSPKLLYVDRVVQEILETERMYVQDLKSIVKDYLDCITDQTKLSLGTEERSALFGNIRDIYHFNSELLQDLENCENDPVAIADCFVSKSEDFHIYTQYCTNYPRSVAVLTECMRNKALAKFFRERQEALQHSLPLGSYLLKPVQRILKYHLLLHEIENHLDKDTEGYDVVLDAIDTMQRVAWHINDMKRKHEHAIRLQEIQSLLTNWKGPDLTSYGELVLEGTFRIQRAKNERTLFLFDKMLLITKKRDEMFAYKAHILCGNLMLVEVIPKEPLSFSVFHYKNPKMQHTVQAKSQQDKRLWILHLKRLILENHPAKIPAKAKQAILEMDAIHHPGFHYSPEGEMKSSYQPKEGTAPHRVRRKSEPSSRVHKVLKSNDMQKSSKDPSDEESMQLNTDLPFSCSARQPQSPRQFSTPQSNSLIMNILGGGTSVRNIWTDHQIRQALFPSRRPPYENEDDEDDYQMFVPSVSTTNTSSAPGGERRGSSGRPCSWHLGQAHQNETSSPTRHKIVRRASSAGESNTCPASSRYKTGELGSRREVTTAEGSSRNAYPESSEELTIDDIEHVYDNISYEDLKLMGLTRREETRHGPQRSARDSLYEAENKSSSDSPSKKKTANQKRTSIHASREEILLSKEAPASSLDELRIVEDNIYDTIRLPETSLLNFKCDPLKSSKRRSFLEKDLAYCDNLQHFVSEESLQFSEDESPYHHVPIDNDYLSLVDSSSNSDSLSHKSAADKLSEEVDEIWNDLENYIKKNEEKTRDRVLAAFPVCKDDMQERLHAGSTPELSKDVEYSLSTLSLPETPIFPKTVKPRAATISEANLRLEDTTPCKEKSFMSLNRSSFSCEMPFVDSPYEPASSVLSSTPAEGMENDLAVMDKTKNRVFMMARQYSQKIKKANQLLKVKSPEQEQPASRQQKLKHKDLAAILEEKKQGGPAIGARIAEYSQLYDQIVFRESTPKVQKEARAPPQGPSAGRFSTPMGTCPPCSQPASECSKAEDWLLHSTYSNGELADFSPWSESQDSKSKNSYTEAGTKINPKQLLSAGSVPSLQISNRLHVPAQRWSTIISQPNKENLHQDHVYNSLGRRVSSVKPQAYSRSQSSSSIVVNRSGESIVYNNEIDKKRLHRNFRFNSHQTPGISSGCVGLEMRKQSPENCSDMILQDSQKVLRVNRASPLTAQMATQNYFSNFKDSEEGEGDDDDYVEIKSEDEESDLETSQNQTRKSDSKLRNTDAVPSEMFCGKTVSCTPAKSASSKHALTPYLTAYSDSDKLNDYLWRVPSPNQQNIVQSLREKFQCLSSSSFA</sequence>
<keyword evidence="1" id="KW-0597">Phosphoprotein</keyword>
<dbReference type="Pfam" id="PF00621">
    <property type="entry name" value="RhoGEF"/>
    <property type="match status" value="1"/>
</dbReference>